<sequence>MTCAFFPYLYSDSFMYLLHKSASRTRAPLRVYILWMVVHIFSAAQKAFHFGNQQFISAGASVPGVN</sequence>
<evidence type="ECO:0000313" key="1">
    <source>
        <dbReference type="EMBL" id="ABT15290.1"/>
    </source>
</evidence>
<name>A7J659_PBCVF</name>
<dbReference type="RefSeq" id="YP_001425637.1">
    <property type="nucleotide sequence ID" value="NC_008603.1"/>
</dbReference>
<gene>
    <name evidence="1" type="primary">n005R</name>
    <name evidence="1" type="ORF">FR483_n005R</name>
</gene>
<protein>
    <submittedName>
        <fullName evidence="1">Uncharacterized protein n005R</fullName>
    </submittedName>
</protein>
<proteinExistence type="predicted"/>
<dbReference type="Proteomes" id="UP000204095">
    <property type="component" value="Segment"/>
</dbReference>
<reference evidence="1 2" key="1">
    <citation type="journal article" date="2007" name="Virology">
        <title>Sequence and annotation of the 314-kb MT325 and the 321-kb FR483 viruses that infect Chlorella Pbi.</title>
        <authorList>
            <person name="Fitzgerald L.A."/>
            <person name="Graves M.V."/>
            <person name="Li X."/>
            <person name="Feldblyum T."/>
            <person name="Hartigan J."/>
            <person name="Van Etten J.L."/>
        </authorList>
    </citation>
    <scope>NUCLEOTIDE SEQUENCE [LARGE SCALE GENOMIC DNA]</scope>
    <source>
        <strain evidence="1 2">FR483</strain>
    </source>
</reference>
<evidence type="ECO:0000313" key="2">
    <source>
        <dbReference type="Proteomes" id="UP000204095"/>
    </source>
</evidence>
<dbReference type="EMBL" id="DQ890022">
    <property type="protein sequence ID" value="ABT15290.1"/>
    <property type="molecule type" value="Genomic_DNA"/>
</dbReference>
<dbReference type="GeneID" id="5469980"/>
<dbReference type="KEGG" id="vg:5469980"/>
<accession>A7J659</accession>
<organism evidence="1 2">
    <name type="scientific">Paramecium bursaria Chlorella virus FR483</name>
    <name type="common">PBCV-FR483</name>
    <dbReference type="NCBI Taxonomy" id="399781"/>
    <lineage>
        <taxon>Viruses</taxon>
        <taxon>Varidnaviria</taxon>
        <taxon>Bamfordvirae</taxon>
        <taxon>Nucleocytoviricota</taxon>
        <taxon>Megaviricetes</taxon>
        <taxon>Algavirales</taxon>
        <taxon>Phycodnaviridae</taxon>
        <taxon>Chlorovirus</taxon>
        <taxon>Chlorovirus conductrix</taxon>
        <taxon>Paramecium bursaria Chlorella virus A1</taxon>
    </lineage>
</organism>
<organismHost>
    <name type="scientific">Paramecium bursaria</name>
    <dbReference type="NCBI Taxonomy" id="74790"/>
</organismHost>